<keyword evidence="2" id="KW-1185">Reference proteome</keyword>
<dbReference type="OrthoDB" id="428577at2759"/>
<protein>
    <submittedName>
        <fullName evidence="1">7705_t:CDS:1</fullName>
    </submittedName>
</protein>
<proteinExistence type="predicted"/>
<accession>A0A9N9AQN5</accession>
<comment type="caution">
    <text evidence="1">The sequence shown here is derived from an EMBL/GenBank/DDBJ whole genome shotgun (WGS) entry which is preliminary data.</text>
</comment>
<gene>
    <name evidence="1" type="ORF">DEBURN_LOCUS6474</name>
</gene>
<dbReference type="AlphaFoldDB" id="A0A9N9AQN5"/>
<dbReference type="EMBL" id="CAJVPK010000669">
    <property type="protein sequence ID" value="CAG8538129.1"/>
    <property type="molecule type" value="Genomic_DNA"/>
</dbReference>
<sequence length="179" mass="21132">MGLLFETNPTEGPSPIGYQFQDLSKSIQKLPWSKSKATPSWKLATHGLNLEGKFDVTEIKLRNKLTFFFHIFSGHKGYCKNILCEAYENRVIIMWGYRNFDFYYNEHKCRCPRCNKYVEPITCGFVNTHWKYEGVKKVKGHPPEKVRCDWKFAEDDGYTTFEREDIVSWQRLTISIKKP</sequence>
<evidence type="ECO:0000313" key="2">
    <source>
        <dbReference type="Proteomes" id="UP000789706"/>
    </source>
</evidence>
<dbReference type="Proteomes" id="UP000789706">
    <property type="component" value="Unassembled WGS sequence"/>
</dbReference>
<name>A0A9N9AQN5_9GLOM</name>
<evidence type="ECO:0000313" key="1">
    <source>
        <dbReference type="EMBL" id="CAG8538129.1"/>
    </source>
</evidence>
<organism evidence="1 2">
    <name type="scientific">Diversispora eburnea</name>
    <dbReference type="NCBI Taxonomy" id="1213867"/>
    <lineage>
        <taxon>Eukaryota</taxon>
        <taxon>Fungi</taxon>
        <taxon>Fungi incertae sedis</taxon>
        <taxon>Mucoromycota</taxon>
        <taxon>Glomeromycotina</taxon>
        <taxon>Glomeromycetes</taxon>
        <taxon>Diversisporales</taxon>
        <taxon>Diversisporaceae</taxon>
        <taxon>Diversispora</taxon>
    </lineage>
</organism>
<reference evidence="1" key="1">
    <citation type="submission" date="2021-06" db="EMBL/GenBank/DDBJ databases">
        <authorList>
            <person name="Kallberg Y."/>
            <person name="Tangrot J."/>
            <person name="Rosling A."/>
        </authorList>
    </citation>
    <scope>NUCLEOTIDE SEQUENCE</scope>
    <source>
        <strain evidence="1">AZ414A</strain>
    </source>
</reference>